<dbReference type="GO" id="GO:0003677">
    <property type="term" value="F:DNA binding"/>
    <property type="evidence" value="ECO:0007669"/>
    <property type="project" value="UniProtKB-UniRule"/>
</dbReference>
<evidence type="ECO:0000256" key="5">
    <source>
        <dbReference type="ARBA" id="ARBA00022679"/>
    </source>
</evidence>
<organism evidence="11 12">
    <name type="scientific">Candidatus Syntrophocurvum alkaliphilum</name>
    <dbReference type="NCBI Taxonomy" id="2293317"/>
    <lineage>
        <taxon>Bacteria</taxon>
        <taxon>Bacillati</taxon>
        <taxon>Bacillota</taxon>
        <taxon>Clostridia</taxon>
        <taxon>Eubacteriales</taxon>
        <taxon>Syntrophomonadaceae</taxon>
        <taxon>Candidatus Syntrophocurvum</taxon>
    </lineage>
</organism>
<keyword evidence="5 10" id="KW-0808">Transferase</keyword>
<dbReference type="InterPro" id="IPR003716">
    <property type="entry name" value="DNA-dir_RNA_pol_omega"/>
</dbReference>
<name>A0A6I6DF58_9FIRM</name>
<evidence type="ECO:0000256" key="4">
    <source>
        <dbReference type="ARBA" id="ARBA00022478"/>
    </source>
</evidence>
<keyword evidence="4 10" id="KW-0240">DNA-directed RNA polymerase</keyword>
<dbReference type="InterPro" id="IPR006110">
    <property type="entry name" value="Pol_omega/Rpo6/RPB6"/>
</dbReference>
<keyword evidence="6 10" id="KW-0548">Nucleotidyltransferase</keyword>
<evidence type="ECO:0000256" key="7">
    <source>
        <dbReference type="ARBA" id="ARBA00023163"/>
    </source>
</evidence>
<evidence type="ECO:0000256" key="6">
    <source>
        <dbReference type="ARBA" id="ARBA00022695"/>
    </source>
</evidence>
<dbReference type="EMBL" id="CP046457">
    <property type="protein sequence ID" value="QGT99622.1"/>
    <property type="molecule type" value="Genomic_DNA"/>
</dbReference>
<evidence type="ECO:0000256" key="1">
    <source>
        <dbReference type="ARBA" id="ARBA00006711"/>
    </source>
</evidence>
<dbReference type="EC" id="2.7.7.6" evidence="2 10"/>
<keyword evidence="12" id="KW-1185">Reference proteome</keyword>
<comment type="subunit">
    <text evidence="10">The RNAP catalytic core consists of 2 alpha, 1 beta, 1 beta' and 1 omega subunit. When a sigma factor is associated with the core the holoenzyme is formed, which can initiate transcription.</text>
</comment>
<dbReference type="AlphaFoldDB" id="A0A6I6DF58"/>
<sequence>MIPPSTKDLIEITDSKYAVVVAVAKRARVLSEERKDKEDYRLSSMVTDALDDVLDGRIKILVDPVKEE</sequence>
<evidence type="ECO:0000313" key="12">
    <source>
        <dbReference type="Proteomes" id="UP000426444"/>
    </source>
</evidence>
<comment type="similarity">
    <text evidence="1 10">Belongs to the RNA polymerase subunit omega family.</text>
</comment>
<dbReference type="GO" id="GO:0006351">
    <property type="term" value="P:DNA-templated transcription"/>
    <property type="evidence" value="ECO:0007669"/>
    <property type="project" value="UniProtKB-UniRule"/>
</dbReference>
<dbReference type="Gene3D" id="3.90.940.10">
    <property type="match status" value="1"/>
</dbReference>
<comment type="function">
    <text evidence="10">Promotes RNA polymerase assembly. Latches the N- and C-terminal regions of the beta' subunit thereby facilitating its interaction with the beta and alpha subunits.</text>
</comment>
<accession>A0A6I6DF58</accession>
<evidence type="ECO:0000256" key="8">
    <source>
        <dbReference type="ARBA" id="ARBA00029924"/>
    </source>
</evidence>
<dbReference type="InterPro" id="IPR036161">
    <property type="entry name" value="RPB6/omega-like_sf"/>
</dbReference>
<dbReference type="HAMAP" id="MF_00366">
    <property type="entry name" value="RNApol_bact_RpoZ"/>
    <property type="match status" value="1"/>
</dbReference>
<dbReference type="GO" id="GO:0000428">
    <property type="term" value="C:DNA-directed RNA polymerase complex"/>
    <property type="evidence" value="ECO:0007669"/>
    <property type="project" value="UniProtKB-KW"/>
</dbReference>
<reference evidence="12" key="1">
    <citation type="journal article" date="2019" name="Microbiology">
        <title>Complete Genome Sequence of an Uncultured Bacterium of the Candidate Phylum Bipolaricaulota.</title>
        <authorList>
            <person name="Kadnikov V.V."/>
            <person name="Mardanov A.V."/>
            <person name="Beletsky A.V."/>
            <person name="Frank Y.A."/>
            <person name="Karnachuk O.V."/>
            <person name="Ravin N.V."/>
        </authorList>
    </citation>
    <scope>NUCLEOTIDE SEQUENCE [LARGE SCALE GENOMIC DNA]</scope>
</reference>
<evidence type="ECO:0000256" key="3">
    <source>
        <dbReference type="ARBA" id="ARBA00013725"/>
    </source>
</evidence>
<comment type="catalytic activity">
    <reaction evidence="9 10">
        <text>RNA(n) + a ribonucleoside 5'-triphosphate = RNA(n+1) + diphosphate</text>
        <dbReference type="Rhea" id="RHEA:21248"/>
        <dbReference type="Rhea" id="RHEA-COMP:14527"/>
        <dbReference type="Rhea" id="RHEA-COMP:17342"/>
        <dbReference type="ChEBI" id="CHEBI:33019"/>
        <dbReference type="ChEBI" id="CHEBI:61557"/>
        <dbReference type="ChEBI" id="CHEBI:140395"/>
        <dbReference type="EC" id="2.7.7.6"/>
    </reaction>
</comment>
<evidence type="ECO:0000256" key="2">
    <source>
        <dbReference type="ARBA" id="ARBA00012418"/>
    </source>
</evidence>
<dbReference type="OrthoDB" id="2084579at2"/>
<dbReference type="SUPFAM" id="SSF63562">
    <property type="entry name" value="RPB6/omega subunit-like"/>
    <property type="match status" value="1"/>
</dbReference>
<evidence type="ECO:0000256" key="9">
    <source>
        <dbReference type="ARBA" id="ARBA00048552"/>
    </source>
</evidence>
<gene>
    <name evidence="10" type="primary">rpoZ</name>
    <name evidence="11" type="ORF">SYNTR_1029</name>
</gene>
<evidence type="ECO:0000313" key="11">
    <source>
        <dbReference type="EMBL" id="QGT99622.1"/>
    </source>
</evidence>
<dbReference type="GO" id="GO:0003899">
    <property type="term" value="F:DNA-directed RNA polymerase activity"/>
    <property type="evidence" value="ECO:0007669"/>
    <property type="project" value="UniProtKB-UniRule"/>
</dbReference>
<keyword evidence="7 10" id="KW-0804">Transcription</keyword>
<proteinExistence type="inferred from homology"/>
<protein>
    <recommendedName>
        <fullName evidence="3 10">DNA-directed RNA polymerase subunit omega</fullName>
        <shortName evidence="10">RNAP omega subunit</shortName>
        <ecNumber evidence="2 10">2.7.7.6</ecNumber>
    </recommendedName>
    <alternativeName>
        <fullName evidence="10">RNA polymerase omega subunit</fullName>
    </alternativeName>
    <alternativeName>
        <fullName evidence="8 10">Transcriptase subunit omega</fullName>
    </alternativeName>
</protein>
<dbReference type="KEGG" id="salq:SYNTR_1029"/>
<dbReference type="Pfam" id="PF01192">
    <property type="entry name" value="RNA_pol_Rpb6"/>
    <property type="match status" value="1"/>
</dbReference>
<dbReference type="SMART" id="SM01409">
    <property type="entry name" value="RNA_pol_Rpb6"/>
    <property type="match status" value="1"/>
</dbReference>
<dbReference type="Proteomes" id="UP000426444">
    <property type="component" value="Chromosome"/>
</dbReference>
<evidence type="ECO:0000256" key="10">
    <source>
        <dbReference type="HAMAP-Rule" id="MF_00366"/>
    </source>
</evidence>